<evidence type="ECO:0000313" key="2">
    <source>
        <dbReference type="EMBL" id="KZP05479.1"/>
    </source>
</evidence>
<reference evidence="2 3" key="1">
    <citation type="journal article" date="2016" name="Mol. Biol. Evol.">
        <title>Comparative Genomics of Early-Diverging Mushroom-Forming Fungi Provides Insights into the Origins of Lignocellulose Decay Capabilities.</title>
        <authorList>
            <person name="Nagy L.G."/>
            <person name="Riley R."/>
            <person name="Tritt A."/>
            <person name="Adam C."/>
            <person name="Daum C."/>
            <person name="Floudas D."/>
            <person name="Sun H."/>
            <person name="Yadav J.S."/>
            <person name="Pangilinan J."/>
            <person name="Larsson K.H."/>
            <person name="Matsuura K."/>
            <person name="Barry K."/>
            <person name="Labutti K."/>
            <person name="Kuo R."/>
            <person name="Ohm R.A."/>
            <person name="Bhattacharya S.S."/>
            <person name="Shirouzu T."/>
            <person name="Yoshinaga Y."/>
            <person name="Martin F.M."/>
            <person name="Grigoriev I.V."/>
            <person name="Hibbett D.S."/>
        </authorList>
    </citation>
    <scope>NUCLEOTIDE SEQUENCE [LARGE SCALE GENOMIC DNA]</scope>
    <source>
        <strain evidence="2 3">CBS 109695</strain>
    </source>
</reference>
<dbReference type="OrthoDB" id="2953545at2759"/>
<sequence length="64" mass="6841">QVSNAMPCGFCGRSGCAIGLRKTSGLRFKLETNCVFKTKLSLGPAGNSMKRTPCTNRPIICCLC</sequence>
<feature type="non-terminal residue" evidence="2">
    <location>
        <position position="64"/>
    </location>
</feature>
<organism evidence="2 3">
    <name type="scientific">Athelia psychrophila</name>
    <dbReference type="NCBI Taxonomy" id="1759441"/>
    <lineage>
        <taxon>Eukaryota</taxon>
        <taxon>Fungi</taxon>
        <taxon>Dikarya</taxon>
        <taxon>Basidiomycota</taxon>
        <taxon>Agaricomycotina</taxon>
        <taxon>Agaricomycetes</taxon>
        <taxon>Agaricomycetidae</taxon>
        <taxon>Atheliales</taxon>
        <taxon>Atheliaceae</taxon>
        <taxon>Athelia</taxon>
    </lineage>
</organism>
<dbReference type="AlphaFoldDB" id="A0A167VXL5"/>
<name>A0A167VXL5_9AGAM</name>
<dbReference type="EMBL" id="KV417836">
    <property type="protein sequence ID" value="KZP05477.1"/>
    <property type="molecule type" value="Genomic_DNA"/>
</dbReference>
<gene>
    <name evidence="2" type="ORF">FIBSPDRAFT_695037</name>
    <name evidence="1" type="ORF">FIBSPDRAFT_699391</name>
</gene>
<keyword evidence="3" id="KW-1185">Reference proteome</keyword>
<feature type="non-terminal residue" evidence="2">
    <location>
        <position position="1"/>
    </location>
</feature>
<dbReference type="Proteomes" id="UP000076532">
    <property type="component" value="Unassembled WGS sequence"/>
</dbReference>
<proteinExistence type="predicted"/>
<dbReference type="EMBL" id="KV417836">
    <property type="protein sequence ID" value="KZP05479.1"/>
    <property type="molecule type" value="Genomic_DNA"/>
</dbReference>
<accession>A0A167VXL5</accession>
<evidence type="ECO:0000313" key="3">
    <source>
        <dbReference type="Proteomes" id="UP000076532"/>
    </source>
</evidence>
<protein>
    <submittedName>
        <fullName evidence="2">Uncharacterized protein</fullName>
    </submittedName>
</protein>
<evidence type="ECO:0000313" key="1">
    <source>
        <dbReference type="EMBL" id="KZP05477.1"/>
    </source>
</evidence>